<gene>
    <name evidence="1" type="ORF">OD750_004870</name>
</gene>
<protein>
    <submittedName>
        <fullName evidence="1">Uncharacterized protein</fullName>
    </submittedName>
</protein>
<keyword evidence="2" id="KW-1185">Reference proteome</keyword>
<comment type="caution">
    <text evidence="1">The sequence shown here is derived from an EMBL/GenBank/DDBJ whole genome shotgun (WGS) entry which is preliminary data.</text>
</comment>
<sequence>MAGRALKNEINAIVDALPETATLADVVETLQARQIVAVEDRDLAAQERDPESALNAALLKAVQALDAGLGISHNDVLRRYALTA</sequence>
<reference evidence="1" key="1">
    <citation type="submission" date="2023-02" db="EMBL/GenBank/DDBJ databases">
        <title>Tahibacter soli sp. nov. isolated from soil.</title>
        <authorList>
            <person name="Baek J.H."/>
            <person name="Lee J.K."/>
            <person name="Choi D.G."/>
            <person name="Jeon C.O."/>
        </authorList>
    </citation>
    <scope>NUCLEOTIDE SEQUENCE</scope>
    <source>
        <strain evidence="1">BL</strain>
    </source>
</reference>
<evidence type="ECO:0000313" key="1">
    <source>
        <dbReference type="EMBL" id="MDC8011875.1"/>
    </source>
</evidence>
<organism evidence="1 2">
    <name type="scientific">Tahibacter soli</name>
    <dbReference type="NCBI Taxonomy" id="2983605"/>
    <lineage>
        <taxon>Bacteria</taxon>
        <taxon>Pseudomonadati</taxon>
        <taxon>Pseudomonadota</taxon>
        <taxon>Gammaproteobacteria</taxon>
        <taxon>Lysobacterales</taxon>
        <taxon>Rhodanobacteraceae</taxon>
        <taxon>Tahibacter</taxon>
    </lineage>
</organism>
<dbReference type="Proteomes" id="UP001139971">
    <property type="component" value="Unassembled WGS sequence"/>
</dbReference>
<evidence type="ECO:0000313" key="2">
    <source>
        <dbReference type="Proteomes" id="UP001139971"/>
    </source>
</evidence>
<name>A0A9X3YIL5_9GAMM</name>
<dbReference type="RefSeq" id="WP_263543144.1">
    <property type="nucleotide sequence ID" value="NZ_JAOVZO020000003.1"/>
</dbReference>
<dbReference type="AlphaFoldDB" id="A0A9X3YIL5"/>
<accession>A0A9X3YIL5</accession>
<dbReference type="EMBL" id="JAOVZO020000003">
    <property type="protein sequence ID" value="MDC8011875.1"/>
    <property type="molecule type" value="Genomic_DNA"/>
</dbReference>
<proteinExistence type="predicted"/>